<dbReference type="GO" id="GO:0016787">
    <property type="term" value="F:hydrolase activity"/>
    <property type="evidence" value="ECO:0007669"/>
    <property type="project" value="UniProtKB-KW"/>
</dbReference>
<name>A0A3A5HEH3_9ACTN</name>
<proteinExistence type="inferred from homology"/>
<comment type="caution">
    <text evidence="5">The sequence shown here is derived from an EMBL/GenBank/DDBJ whole genome shotgun (WGS) entry which is preliminary data.</text>
</comment>
<reference evidence="6" key="1">
    <citation type="submission" date="2018-09" db="EMBL/GenBank/DDBJ databases">
        <authorList>
            <person name="Zhu H."/>
        </authorList>
    </citation>
    <scope>NUCLEOTIDE SEQUENCE [LARGE SCALE GENOMIC DNA]</scope>
    <source>
        <strain evidence="6">K1W22B-1</strain>
    </source>
</reference>
<dbReference type="SUPFAM" id="SSF53955">
    <property type="entry name" value="Lysozyme-like"/>
    <property type="match status" value="1"/>
</dbReference>
<evidence type="ECO:0000256" key="3">
    <source>
        <dbReference type="SAM" id="SignalP"/>
    </source>
</evidence>
<evidence type="ECO:0000259" key="4">
    <source>
        <dbReference type="Pfam" id="PF06737"/>
    </source>
</evidence>
<feature type="chain" id="PRO_5017335686" description="Resuscitation-promoting factor core lysozyme-like domain-containing protein" evidence="3">
    <location>
        <begin position="25"/>
        <end position="114"/>
    </location>
</feature>
<dbReference type="AlphaFoldDB" id="A0A3A5HEH3"/>
<comment type="similarity">
    <text evidence="1">Belongs to the transglycosylase family. Rpf subfamily.</text>
</comment>
<dbReference type="RefSeq" id="WP_120060416.1">
    <property type="nucleotide sequence ID" value="NZ_QYRP01000002.1"/>
</dbReference>
<dbReference type="Proteomes" id="UP000276542">
    <property type="component" value="Unassembled WGS sequence"/>
</dbReference>
<gene>
    <name evidence="5" type="ORF">D4739_09620</name>
</gene>
<dbReference type="OrthoDB" id="1404170at2"/>
<sequence length="114" mass="12372">MRIRMLTAAIALTVAPVAAGVATAAPSDAASGATWDRLAQCESGQRWHINTGNGYYGGLQISRPTWKAFGGPRISGNYWPHRATRLEQIRVAERIKEGQGWGAWGSCSYRIGVR</sequence>
<keyword evidence="3" id="KW-0732">Signal</keyword>
<feature type="signal peptide" evidence="3">
    <location>
        <begin position="1"/>
        <end position="24"/>
    </location>
</feature>
<feature type="domain" description="Resuscitation-promoting factor core lysozyme-like" evidence="4">
    <location>
        <begin position="30"/>
        <end position="107"/>
    </location>
</feature>
<accession>A0A3A5HEH3</accession>
<dbReference type="EMBL" id="QYRP01000002">
    <property type="protein sequence ID" value="RJS46444.1"/>
    <property type="molecule type" value="Genomic_DNA"/>
</dbReference>
<evidence type="ECO:0000256" key="1">
    <source>
        <dbReference type="ARBA" id="ARBA00010830"/>
    </source>
</evidence>
<dbReference type="InterPro" id="IPR023346">
    <property type="entry name" value="Lysozyme-like_dom_sf"/>
</dbReference>
<dbReference type="Pfam" id="PF06737">
    <property type="entry name" value="Transglycosylas"/>
    <property type="match status" value="1"/>
</dbReference>
<protein>
    <recommendedName>
        <fullName evidence="4">Resuscitation-promoting factor core lysozyme-like domain-containing protein</fullName>
    </recommendedName>
</protein>
<keyword evidence="6" id="KW-1185">Reference proteome</keyword>
<dbReference type="Gene3D" id="1.10.530.10">
    <property type="match status" value="1"/>
</dbReference>
<keyword evidence="2" id="KW-0378">Hydrolase</keyword>
<evidence type="ECO:0000313" key="6">
    <source>
        <dbReference type="Proteomes" id="UP000276542"/>
    </source>
</evidence>
<evidence type="ECO:0000313" key="5">
    <source>
        <dbReference type="EMBL" id="RJS46444.1"/>
    </source>
</evidence>
<dbReference type="InterPro" id="IPR010618">
    <property type="entry name" value="RPF"/>
</dbReference>
<organism evidence="5 6">
    <name type="scientific">Nocardioides cavernaquae</name>
    <dbReference type="NCBI Taxonomy" id="2321396"/>
    <lineage>
        <taxon>Bacteria</taxon>
        <taxon>Bacillati</taxon>
        <taxon>Actinomycetota</taxon>
        <taxon>Actinomycetes</taxon>
        <taxon>Propionibacteriales</taxon>
        <taxon>Nocardioidaceae</taxon>
        <taxon>Nocardioides</taxon>
    </lineage>
</organism>
<evidence type="ECO:0000256" key="2">
    <source>
        <dbReference type="ARBA" id="ARBA00022801"/>
    </source>
</evidence>
<dbReference type="CDD" id="cd13925">
    <property type="entry name" value="RPF"/>
    <property type="match status" value="1"/>
</dbReference>